<sequence length="91" mass="10142">MKSPPFTLEADGTTLTRTLPPWPLRVRTDLHRLDLKDAAHWPVSLCVLPDTLSRDGNEALLHLSAVNGLSKNRALWAAVLDGSRWIPHVLE</sequence>
<proteinExistence type="predicted"/>
<accession>A0A2A6RQ49</accession>
<evidence type="ECO:0000313" key="2">
    <source>
        <dbReference type="Proteomes" id="UP000220527"/>
    </source>
</evidence>
<keyword evidence="2" id="KW-1185">Reference proteome</keyword>
<organism evidence="1 2">
    <name type="scientific">Candidatus Viridilinea mediisalina</name>
    <dbReference type="NCBI Taxonomy" id="2024553"/>
    <lineage>
        <taxon>Bacteria</taxon>
        <taxon>Bacillati</taxon>
        <taxon>Chloroflexota</taxon>
        <taxon>Chloroflexia</taxon>
        <taxon>Chloroflexales</taxon>
        <taxon>Chloroflexineae</taxon>
        <taxon>Oscillochloridaceae</taxon>
        <taxon>Candidatus Viridilinea</taxon>
    </lineage>
</organism>
<dbReference type="EMBL" id="NQWI01000001">
    <property type="protein sequence ID" value="PDW05083.1"/>
    <property type="molecule type" value="Genomic_DNA"/>
</dbReference>
<name>A0A2A6RQ49_9CHLR</name>
<dbReference type="OrthoDB" id="5563425at2"/>
<evidence type="ECO:0000313" key="1">
    <source>
        <dbReference type="EMBL" id="PDW05083.1"/>
    </source>
</evidence>
<reference evidence="2" key="1">
    <citation type="submission" date="2017-08" db="EMBL/GenBank/DDBJ databases">
        <authorList>
            <person name="Grouzdev D.S."/>
            <person name="Gaisin V.A."/>
            <person name="Rysina M.S."/>
            <person name="Gorlenko V.M."/>
        </authorList>
    </citation>
    <scope>NUCLEOTIDE SEQUENCE [LARGE SCALE GENOMIC DNA]</scope>
    <source>
        <strain evidence="2">Kir15-3F</strain>
    </source>
</reference>
<comment type="caution">
    <text evidence="1">The sequence shown here is derived from an EMBL/GenBank/DDBJ whole genome shotgun (WGS) entry which is preliminary data.</text>
</comment>
<dbReference type="Proteomes" id="UP000220527">
    <property type="component" value="Unassembled WGS sequence"/>
</dbReference>
<dbReference type="AlphaFoldDB" id="A0A2A6RQ49"/>
<gene>
    <name evidence="1" type="ORF">CJ255_00380</name>
</gene>
<protein>
    <submittedName>
        <fullName evidence="1">Uncharacterized protein</fullName>
    </submittedName>
</protein>
<dbReference type="RefSeq" id="WP_097642103.1">
    <property type="nucleotide sequence ID" value="NZ_NQWI01000001.1"/>
</dbReference>